<dbReference type="Pfam" id="PF04303">
    <property type="entry name" value="PrpF"/>
    <property type="match status" value="1"/>
</dbReference>
<keyword evidence="4" id="KW-1185">Reference proteome</keyword>
<dbReference type="Proteomes" id="UP000225277">
    <property type="component" value="Unassembled WGS sequence"/>
</dbReference>
<evidence type="ECO:0000313" key="4">
    <source>
        <dbReference type="Proteomes" id="UP000225277"/>
    </source>
</evidence>
<dbReference type="PANTHER" id="PTHR43709">
    <property type="entry name" value="ACONITATE ISOMERASE-RELATED"/>
    <property type="match status" value="1"/>
</dbReference>
<evidence type="ECO:0000256" key="2">
    <source>
        <dbReference type="ARBA" id="ARBA00023235"/>
    </source>
</evidence>
<dbReference type="PANTHER" id="PTHR43709:SF2">
    <property type="entry name" value="DUF453 DOMAIN PROTEIN (AFU_ORTHOLOGUE AFUA_6G00360)"/>
    <property type="match status" value="1"/>
</dbReference>
<accession>A0A2D3V5Y6</accession>
<proteinExistence type="inferred from homology"/>
<dbReference type="OrthoDB" id="10267539at2759"/>
<keyword evidence="2" id="KW-0413">Isomerase</keyword>
<protein>
    <submittedName>
        <fullName evidence="3">Related to DUF453 domain protein</fullName>
    </submittedName>
</protein>
<dbReference type="AlphaFoldDB" id="A0A2D3V5Y6"/>
<dbReference type="RefSeq" id="XP_023630107.1">
    <property type="nucleotide sequence ID" value="XM_023774339.1"/>
</dbReference>
<evidence type="ECO:0000256" key="1">
    <source>
        <dbReference type="ARBA" id="ARBA00007673"/>
    </source>
</evidence>
<dbReference type="STRING" id="112498.A0A2D3V5Y6"/>
<name>A0A2D3V5Y6_9PEZI</name>
<dbReference type="InterPro" id="IPR007400">
    <property type="entry name" value="PrpF-like"/>
</dbReference>
<comment type="similarity">
    <text evidence="1">Belongs to the PrpF family.</text>
</comment>
<evidence type="ECO:0000313" key="3">
    <source>
        <dbReference type="EMBL" id="CZT23383.1"/>
    </source>
</evidence>
<dbReference type="GO" id="GO:0016853">
    <property type="term" value="F:isomerase activity"/>
    <property type="evidence" value="ECO:0007669"/>
    <property type="project" value="UniProtKB-KW"/>
</dbReference>
<dbReference type="EMBL" id="FJUY01000016">
    <property type="protein sequence ID" value="CZT23383.1"/>
    <property type="molecule type" value="Genomic_DNA"/>
</dbReference>
<dbReference type="Gene3D" id="3.10.310.10">
    <property type="entry name" value="Diaminopimelate Epimerase, Chain A, domain 1"/>
    <property type="match status" value="2"/>
</dbReference>
<sequence>MPSAVPHVVPLPEITTHLRKRKALPAVWMRAGTSKGLYLHRKDLPVQQDDWAGVITRVMGSYDSDPKQLNGIGGATSTTSKVAVVAPSKREDADVDYTFVQVALGSPKLDMTGNCGNIASGVGPFAIDEGIVEVKPGETEVQVRVFNTNTNAIVVETVKVDSDGHFLEDGDCALPGLRSTGSQVAMTFAKPAGAMTGKLLPTDRPLDTILIESPLGLLEPIAISVSMIDAANPFCFVDATTLPNFFAEKGPAASESIDFIELVRQKAAVMMGLAEDIETAALTRGTPKIAVLKEPTRRDEADVTDVEVVAYSMGKVHGSLQLTGAVCLGSAACVPGSVAYQLRSQSRVARPLKRQDSGLVVGVEKVHLRHPGGDMDVDVHLSGEGEVEGVAVFRTARRLFEGKVYYLQ</sequence>
<organism evidence="3 4">
    <name type="scientific">Ramularia collo-cygni</name>
    <dbReference type="NCBI Taxonomy" id="112498"/>
    <lineage>
        <taxon>Eukaryota</taxon>
        <taxon>Fungi</taxon>
        <taxon>Dikarya</taxon>
        <taxon>Ascomycota</taxon>
        <taxon>Pezizomycotina</taxon>
        <taxon>Dothideomycetes</taxon>
        <taxon>Dothideomycetidae</taxon>
        <taxon>Mycosphaerellales</taxon>
        <taxon>Mycosphaerellaceae</taxon>
        <taxon>Ramularia</taxon>
    </lineage>
</organism>
<dbReference type="SUPFAM" id="SSF54506">
    <property type="entry name" value="Diaminopimelate epimerase-like"/>
    <property type="match status" value="2"/>
</dbReference>
<reference evidence="3 4" key="1">
    <citation type="submission" date="2016-03" db="EMBL/GenBank/DDBJ databases">
        <authorList>
            <person name="Ploux O."/>
        </authorList>
    </citation>
    <scope>NUCLEOTIDE SEQUENCE [LARGE SCALE GENOMIC DNA]</scope>
    <source>
        <strain evidence="3 4">URUG2</strain>
    </source>
</reference>
<gene>
    <name evidence="3" type="ORF">RCC_09097</name>
</gene>
<dbReference type="GeneID" id="35604172"/>